<organism evidence="2 3">
    <name type="scientific">Aliarcobacter skirrowii</name>
    <dbReference type="NCBI Taxonomy" id="28200"/>
    <lineage>
        <taxon>Bacteria</taxon>
        <taxon>Pseudomonadati</taxon>
        <taxon>Campylobacterota</taxon>
        <taxon>Epsilonproteobacteria</taxon>
        <taxon>Campylobacterales</taxon>
        <taxon>Arcobacteraceae</taxon>
        <taxon>Aliarcobacter</taxon>
    </lineage>
</organism>
<name>A0AAW9D8R2_9BACT</name>
<dbReference type="AlphaFoldDB" id="A0AAW9D8R2"/>
<accession>A0AAW9D8R2</accession>
<proteinExistence type="predicted"/>
<comment type="caution">
    <text evidence="2">The sequence shown here is derived from an EMBL/GenBank/DDBJ whole genome shotgun (WGS) entry which is preliminary data.</text>
</comment>
<dbReference type="RefSeq" id="WP_319047599.1">
    <property type="nucleotide sequence ID" value="NZ_JAUQUR010000001.1"/>
</dbReference>
<gene>
    <name evidence="2" type="ORF">Q6A80_02810</name>
</gene>
<evidence type="ECO:0000256" key="1">
    <source>
        <dbReference type="SAM" id="Phobius"/>
    </source>
</evidence>
<evidence type="ECO:0000313" key="2">
    <source>
        <dbReference type="EMBL" id="MDX4068648.1"/>
    </source>
</evidence>
<dbReference type="EMBL" id="JAUQUR010000001">
    <property type="protein sequence ID" value="MDX4068648.1"/>
    <property type="molecule type" value="Genomic_DNA"/>
</dbReference>
<sequence length="82" mass="9487">MLLNFYFILINGIIVFIINRNIGGFFNVYGHTIFEEPKINEYSCGIDLGCCYKDNTSKIPNPRICALEFPSMKLFIQENIED</sequence>
<dbReference type="InterPro" id="IPR029052">
    <property type="entry name" value="Metallo-depent_PP-like"/>
</dbReference>
<keyword evidence="1" id="KW-0472">Membrane</keyword>
<reference evidence="2" key="2">
    <citation type="submission" date="2023-07" db="EMBL/GenBank/DDBJ databases">
        <authorList>
            <person name="Zhang M."/>
            <person name="Zhou G."/>
        </authorList>
    </citation>
    <scope>NUCLEOTIDE SEQUENCE</scope>
    <source>
        <strain evidence="2">BJSY19SF1-2</strain>
    </source>
</reference>
<dbReference type="Gene3D" id="3.60.21.10">
    <property type="match status" value="1"/>
</dbReference>
<evidence type="ECO:0000313" key="3">
    <source>
        <dbReference type="Proteomes" id="UP001283691"/>
    </source>
</evidence>
<feature type="transmembrane region" description="Helical" evidence="1">
    <location>
        <begin position="6"/>
        <end position="29"/>
    </location>
</feature>
<protein>
    <submittedName>
        <fullName evidence="2">Uncharacterized protein</fullName>
    </submittedName>
</protein>
<reference evidence="2" key="1">
    <citation type="journal article" date="2023" name="Front. Microbiol.">
        <title>Genomic diversity and taxonomic marker for Arcobacter species.</title>
        <authorList>
            <person name="Zhou G."/>
            <person name="Gu Y."/>
            <person name="Wang H."/>
            <person name="Chen X."/>
            <person name="Zhang X."/>
            <person name="Shao Z."/>
            <person name="Yan X."/>
            <person name="Zhang J."/>
            <person name="Zhang M."/>
        </authorList>
    </citation>
    <scope>NUCLEOTIDE SEQUENCE</scope>
    <source>
        <strain evidence="2">BJSY19SF1-2</strain>
    </source>
</reference>
<keyword evidence="1" id="KW-1133">Transmembrane helix</keyword>
<dbReference type="Proteomes" id="UP001283691">
    <property type="component" value="Unassembled WGS sequence"/>
</dbReference>
<keyword evidence="1" id="KW-0812">Transmembrane</keyword>